<evidence type="ECO:0000256" key="4">
    <source>
        <dbReference type="ARBA" id="ARBA00022490"/>
    </source>
</evidence>
<proteinExistence type="inferred from homology"/>
<evidence type="ECO:0000313" key="11">
    <source>
        <dbReference type="EMBL" id="OGG31580.1"/>
    </source>
</evidence>
<dbReference type="AlphaFoldDB" id="A0A1F6B3U0"/>
<evidence type="ECO:0000256" key="7">
    <source>
        <dbReference type="ARBA" id="ARBA00022741"/>
    </source>
</evidence>
<dbReference type="GO" id="GO:0005737">
    <property type="term" value="C:cytoplasm"/>
    <property type="evidence" value="ECO:0007669"/>
    <property type="project" value="UniProtKB-SubCell"/>
</dbReference>
<dbReference type="InterPro" id="IPR027417">
    <property type="entry name" value="P-loop_NTPase"/>
</dbReference>
<dbReference type="GO" id="GO:0046872">
    <property type="term" value="F:metal ion binding"/>
    <property type="evidence" value="ECO:0007669"/>
    <property type="project" value="UniProtKB-KW"/>
</dbReference>
<dbReference type="InterPro" id="IPR003442">
    <property type="entry name" value="T6A_TsaE"/>
</dbReference>
<keyword evidence="7" id="KW-0547">Nucleotide-binding</keyword>
<keyword evidence="4" id="KW-0963">Cytoplasm</keyword>
<evidence type="ECO:0000256" key="8">
    <source>
        <dbReference type="ARBA" id="ARBA00022840"/>
    </source>
</evidence>
<dbReference type="GO" id="GO:0016740">
    <property type="term" value="F:transferase activity"/>
    <property type="evidence" value="ECO:0007669"/>
    <property type="project" value="UniProtKB-KW"/>
</dbReference>
<dbReference type="EMBL" id="MFJX01000004">
    <property type="protein sequence ID" value="OGG31580.1"/>
    <property type="molecule type" value="Genomic_DNA"/>
</dbReference>
<dbReference type="Gene3D" id="3.40.50.300">
    <property type="entry name" value="P-loop containing nucleotide triphosphate hydrolases"/>
    <property type="match status" value="1"/>
</dbReference>
<dbReference type="PANTHER" id="PTHR33540:SF2">
    <property type="entry name" value="TRNA THREONYLCARBAMOYLADENOSINE BIOSYNTHESIS PROTEIN TSAE"/>
    <property type="match status" value="1"/>
</dbReference>
<dbReference type="Proteomes" id="UP000176450">
    <property type="component" value="Unassembled WGS sequence"/>
</dbReference>
<evidence type="ECO:0000256" key="5">
    <source>
        <dbReference type="ARBA" id="ARBA00022694"/>
    </source>
</evidence>
<name>A0A1F6B3U0_9BACT</name>
<comment type="subcellular location">
    <subcellularLocation>
        <location evidence="1">Cytoplasm</location>
    </subcellularLocation>
</comment>
<dbReference type="Pfam" id="PF02367">
    <property type="entry name" value="TsaE"/>
    <property type="match status" value="1"/>
</dbReference>
<evidence type="ECO:0000256" key="1">
    <source>
        <dbReference type="ARBA" id="ARBA00004496"/>
    </source>
</evidence>
<protein>
    <recommendedName>
        <fullName evidence="3">tRNA threonylcarbamoyladenosine biosynthesis protein TsaE</fullName>
    </recommendedName>
    <alternativeName>
        <fullName evidence="10">t(6)A37 threonylcarbamoyladenosine biosynthesis protein TsaE</fullName>
    </alternativeName>
</protein>
<evidence type="ECO:0000256" key="6">
    <source>
        <dbReference type="ARBA" id="ARBA00022723"/>
    </source>
</evidence>
<keyword evidence="9" id="KW-0460">Magnesium</keyword>
<evidence type="ECO:0000313" key="12">
    <source>
        <dbReference type="Proteomes" id="UP000176450"/>
    </source>
</evidence>
<dbReference type="GO" id="GO:0005524">
    <property type="term" value="F:ATP binding"/>
    <property type="evidence" value="ECO:0007669"/>
    <property type="project" value="UniProtKB-KW"/>
</dbReference>
<reference evidence="11 12" key="1">
    <citation type="journal article" date="2016" name="Nat. Commun.">
        <title>Thousands of microbial genomes shed light on interconnected biogeochemical processes in an aquifer system.</title>
        <authorList>
            <person name="Anantharaman K."/>
            <person name="Brown C.T."/>
            <person name="Hug L.A."/>
            <person name="Sharon I."/>
            <person name="Castelle C.J."/>
            <person name="Probst A.J."/>
            <person name="Thomas B.C."/>
            <person name="Singh A."/>
            <person name="Wilkins M.J."/>
            <person name="Karaoz U."/>
            <person name="Brodie E.L."/>
            <person name="Williams K.H."/>
            <person name="Hubbard S.S."/>
            <person name="Banfield J.F."/>
        </authorList>
    </citation>
    <scope>NUCLEOTIDE SEQUENCE [LARGE SCALE GENOMIC DNA]</scope>
</reference>
<dbReference type="PANTHER" id="PTHR33540">
    <property type="entry name" value="TRNA THREONYLCARBAMOYLADENOSINE BIOSYNTHESIS PROTEIN TSAE"/>
    <property type="match status" value="1"/>
</dbReference>
<keyword evidence="5" id="KW-0819">tRNA processing</keyword>
<gene>
    <name evidence="11" type="ORF">A3A63_00410</name>
</gene>
<comment type="similarity">
    <text evidence="2">Belongs to the TsaE family.</text>
</comment>
<keyword evidence="11" id="KW-0808">Transferase</keyword>
<evidence type="ECO:0000256" key="10">
    <source>
        <dbReference type="ARBA" id="ARBA00032441"/>
    </source>
</evidence>
<organism evidence="11 12">
    <name type="scientific">Candidatus Gottesmanbacteria bacterium RIFCSPLOWO2_01_FULL_46_9</name>
    <dbReference type="NCBI Taxonomy" id="1798394"/>
    <lineage>
        <taxon>Bacteria</taxon>
        <taxon>Candidatus Gottesmaniibacteriota</taxon>
    </lineage>
</organism>
<accession>A0A1F6B3U0</accession>
<evidence type="ECO:0000256" key="3">
    <source>
        <dbReference type="ARBA" id="ARBA00019010"/>
    </source>
</evidence>
<dbReference type="NCBIfam" id="TIGR00150">
    <property type="entry name" value="T6A_YjeE"/>
    <property type="match status" value="1"/>
</dbReference>
<evidence type="ECO:0000256" key="2">
    <source>
        <dbReference type="ARBA" id="ARBA00007599"/>
    </source>
</evidence>
<evidence type="ECO:0000256" key="9">
    <source>
        <dbReference type="ARBA" id="ARBA00022842"/>
    </source>
</evidence>
<keyword evidence="6" id="KW-0479">Metal-binding</keyword>
<dbReference type="SUPFAM" id="SSF52540">
    <property type="entry name" value="P-loop containing nucleoside triphosphate hydrolases"/>
    <property type="match status" value="1"/>
</dbReference>
<sequence>MDKHQSIISKNPEETAALGEAMAASVMGERGLSPGPAVFCLYGNLGSGKTTFTQGFARGLGITARLLSPTFIIVRRYAMPKPYGFLYHIDLYRLQSESEMKDLGISEILQDHTSFVVIEWAEKLGDVKPERRTDISFFVTGGGYHSIEVAGHI</sequence>
<comment type="caution">
    <text evidence="11">The sequence shown here is derived from an EMBL/GenBank/DDBJ whole genome shotgun (WGS) entry which is preliminary data.</text>
</comment>
<keyword evidence="8" id="KW-0067">ATP-binding</keyword>
<dbReference type="GO" id="GO:0002949">
    <property type="term" value="P:tRNA threonylcarbamoyladenosine modification"/>
    <property type="evidence" value="ECO:0007669"/>
    <property type="project" value="InterPro"/>
</dbReference>